<dbReference type="SUPFAM" id="SSF48264">
    <property type="entry name" value="Cytochrome P450"/>
    <property type="match status" value="1"/>
</dbReference>
<dbReference type="InterPro" id="IPR002397">
    <property type="entry name" value="Cyt_P450_B"/>
</dbReference>
<gene>
    <name evidence="2" type="ORF">JOF53_000816</name>
</gene>
<dbReference type="EMBL" id="JAGIOO010000001">
    <property type="protein sequence ID" value="MBP2471944.1"/>
    <property type="molecule type" value="Genomic_DNA"/>
</dbReference>
<evidence type="ECO:0000256" key="1">
    <source>
        <dbReference type="ARBA" id="ARBA00010617"/>
    </source>
</evidence>
<comment type="similarity">
    <text evidence="1">Belongs to the cytochrome P450 family.</text>
</comment>
<sequence>MADRIPLLELPTPDYHALSHPEVFRDLAARGPVTRVLVPGGIPVWVVTDPVAGRAALADPRLRKDALSFSGLAGGLGRRRCPEDITLSLGRALLNADGPVHTRLRGIIGPELSRAVLATRQAEAERIATELLATVRVRGAFDLVADFAAPLSARVLAAVLGLPAARVAHALAVGVHLIGPDHPDLPHMRAAFTEFQELLAEFGSTPAEGGLVSRLRELARAGTLTRREVFAFIGSLLLGSASPPVTLVATASALALTHRDLREAALAGRSTEVVEDTLRRHAPISFSSWRFAAEDIDLAGTPVARGDAVMVLLAEVNQALPSGHLSFGHGPHYCVGATLSRLLATAALDVLVRELPTARLRTGWDDIVWHGVLGDRRPVRIDVLVRPA</sequence>
<dbReference type="PANTHER" id="PTHR46696:SF1">
    <property type="entry name" value="CYTOCHROME P450 YJIB-RELATED"/>
    <property type="match status" value="1"/>
</dbReference>
<accession>A0ABS5A5S3</accession>
<dbReference type="InterPro" id="IPR036396">
    <property type="entry name" value="Cyt_P450_sf"/>
</dbReference>
<organism evidence="2 3">
    <name type="scientific">Crossiella equi</name>
    <dbReference type="NCBI Taxonomy" id="130796"/>
    <lineage>
        <taxon>Bacteria</taxon>
        <taxon>Bacillati</taxon>
        <taxon>Actinomycetota</taxon>
        <taxon>Actinomycetes</taxon>
        <taxon>Pseudonocardiales</taxon>
        <taxon>Pseudonocardiaceae</taxon>
        <taxon>Crossiella</taxon>
    </lineage>
</organism>
<dbReference type="PROSITE" id="PS00086">
    <property type="entry name" value="CYTOCHROME_P450"/>
    <property type="match status" value="1"/>
</dbReference>
<evidence type="ECO:0000313" key="2">
    <source>
        <dbReference type="EMBL" id="MBP2471944.1"/>
    </source>
</evidence>
<dbReference type="Proteomes" id="UP001519363">
    <property type="component" value="Unassembled WGS sequence"/>
</dbReference>
<dbReference type="Gene3D" id="1.10.630.10">
    <property type="entry name" value="Cytochrome P450"/>
    <property type="match status" value="1"/>
</dbReference>
<proteinExistence type="inferred from homology"/>
<dbReference type="PRINTS" id="PR00359">
    <property type="entry name" value="BP450"/>
</dbReference>
<keyword evidence="3" id="KW-1185">Reference proteome</keyword>
<protein>
    <submittedName>
        <fullName evidence="2">Cytochrome P450</fullName>
    </submittedName>
</protein>
<dbReference type="InterPro" id="IPR017972">
    <property type="entry name" value="Cyt_P450_CS"/>
</dbReference>
<reference evidence="2 3" key="1">
    <citation type="submission" date="2021-03" db="EMBL/GenBank/DDBJ databases">
        <title>Sequencing the genomes of 1000 actinobacteria strains.</title>
        <authorList>
            <person name="Klenk H.-P."/>
        </authorList>
    </citation>
    <scope>NUCLEOTIDE SEQUENCE [LARGE SCALE GENOMIC DNA]</scope>
    <source>
        <strain evidence="2 3">DSM 44580</strain>
    </source>
</reference>
<comment type="caution">
    <text evidence="2">The sequence shown here is derived from an EMBL/GenBank/DDBJ whole genome shotgun (WGS) entry which is preliminary data.</text>
</comment>
<dbReference type="RefSeq" id="WP_209706340.1">
    <property type="nucleotide sequence ID" value="NZ_JAGIOO010000001.1"/>
</dbReference>
<dbReference type="PANTHER" id="PTHR46696">
    <property type="entry name" value="P450, PUTATIVE (EUROFUNG)-RELATED"/>
    <property type="match status" value="1"/>
</dbReference>
<name>A0ABS5A5S3_9PSEU</name>
<evidence type="ECO:0000313" key="3">
    <source>
        <dbReference type="Proteomes" id="UP001519363"/>
    </source>
</evidence>